<evidence type="ECO:0000256" key="2">
    <source>
        <dbReference type="PROSITE-ProRule" id="PRU00708"/>
    </source>
</evidence>
<dbReference type="InterPro" id="IPR002885">
    <property type="entry name" value="PPR_rpt"/>
</dbReference>
<feature type="repeat" description="PPR" evidence="2">
    <location>
        <begin position="174"/>
        <end position="208"/>
    </location>
</feature>
<dbReference type="Gene3D" id="1.25.40.10">
    <property type="entry name" value="Tetratricopeptide repeat domain"/>
    <property type="match status" value="4"/>
</dbReference>
<accession>A0A8H7UBX9</accession>
<evidence type="ECO:0008006" key="5">
    <source>
        <dbReference type="Google" id="ProtNLM"/>
    </source>
</evidence>
<feature type="repeat" description="PPR" evidence="2">
    <location>
        <begin position="320"/>
        <end position="354"/>
    </location>
</feature>
<dbReference type="PROSITE" id="PS51375">
    <property type="entry name" value="PPR"/>
    <property type="match status" value="5"/>
</dbReference>
<dbReference type="AlphaFoldDB" id="A0A8H7UBX9"/>
<proteinExistence type="inferred from homology"/>
<keyword evidence="4" id="KW-1185">Reference proteome</keyword>
<dbReference type="PANTHER" id="PTHR46128:SF329">
    <property type="entry name" value="MITOCHONDRIAL GROUP I INTRON SPLICING FACTOR DMR1"/>
    <property type="match status" value="1"/>
</dbReference>
<gene>
    <name evidence="3" type="ORF">INT43_004301</name>
</gene>
<evidence type="ECO:0000313" key="3">
    <source>
        <dbReference type="EMBL" id="KAG2174278.1"/>
    </source>
</evidence>
<comment type="similarity">
    <text evidence="1">Belongs to the PPR family. P subfamily.</text>
</comment>
<dbReference type="InterPro" id="IPR011990">
    <property type="entry name" value="TPR-like_helical_dom_sf"/>
</dbReference>
<dbReference type="PANTHER" id="PTHR46128">
    <property type="entry name" value="MITOCHONDRIAL GROUP I INTRON SPLICING FACTOR CCM1"/>
    <property type="match status" value="1"/>
</dbReference>
<evidence type="ECO:0000313" key="4">
    <source>
        <dbReference type="Proteomes" id="UP000654370"/>
    </source>
</evidence>
<dbReference type="Pfam" id="PF13812">
    <property type="entry name" value="PPR_3"/>
    <property type="match status" value="4"/>
</dbReference>
<reference evidence="3" key="1">
    <citation type="submission" date="2020-12" db="EMBL/GenBank/DDBJ databases">
        <title>Metabolic potential, ecology and presence of endohyphal bacteria is reflected in genomic diversity of Mucoromycotina.</title>
        <authorList>
            <person name="Muszewska A."/>
            <person name="Okrasinska A."/>
            <person name="Steczkiewicz K."/>
            <person name="Drgas O."/>
            <person name="Orlowska M."/>
            <person name="Perlinska-Lenart U."/>
            <person name="Aleksandrzak-Piekarczyk T."/>
            <person name="Szatraj K."/>
            <person name="Zielenkiewicz U."/>
            <person name="Pilsyk S."/>
            <person name="Malc E."/>
            <person name="Mieczkowski P."/>
            <person name="Kruszewska J.S."/>
            <person name="Biernat P."/>
            <person name="Pawlowska J."/>
        </authorList>
    </citation>
    <scope>NUCLEOTIDE SEQUENCE</scope>
    <source>
        <strain evidence="3">WA0000067209</strain>
    </source>
</reference>
<dbReference type="NCBIfam" id="TIGR00756">
    <property type="entry name" value="PPR"/>
    <property type="match status" value="6"/>
</dbReference>
<name>A0A8H7UBX9_MORIS</name>
<dbReference type="Proteomes" id="UP000654370">
    <property type="component" value="Unassembled WGS sequence"/>
</dbReference>
<dbReference type="EMBL" id="JAEPQZ010000013">
    <property type="protein sequence ID" value="KAG2174278.1"/>
    <property type="molecule type" value="Genomic_DNA"/>
</dbReference>
<organism evidence="3 4">
    <name type="scientific">Mortierella isabellina</name>
    <name type="common">Filamentous fungus</name>
    <name type="synonym">Umbelopsis isabellina</name>
    <dbReference type="NCBI Taxonomy" id="91625"/>
    <lineage>
        <taxon>Eukaryota</taxon>
        <taxon>Fungi</taxon>
        <taxon>Fungi incertae sedis</taxon>
        <taxon>Mucoromycota</taxon>
        <taxon>Mucoromycotina</taxon>
        <taxon>Umbelopsidomycetes</taxon>
        <taxon>Umbelopsidales</taxon>
        <taxon>Umbelopsidaceae</taxon>
        <taxon>Umbelopsis</taxon>
    </lineage>
</organism>
<feature type="repeat" description="PPR" evidence="2">
    <location>
        <begin position="468"/>
        <end position="502"/>
    </location>
</feature>
<evidence type="ECO:0000256" key="1">
    <source>
        <dbReference type="ARBA" id="ARBA00007626"/>
    </source>
</evidence>
<comment type="caution">
    <text evidence="3">The sequence shown here is derived from an EMBL/GenBank/DDBJ whole genome shotgun (WGS) entry which is preliminary data.</text>
</comment>
<dbReference type="InterPro" id="IPR050872">
    <property type="entry name" value="PPR_P_subfamily"/>
</dbReference>
<feature type="repeat" description="PPR" evidence="2">
    <location>
        <begin position="355"/>
        <end position="389"/>
    </location>
</feature>
<feature type="repeat" description="PPR" evidence="2">
    <location>
        <begin position="209"/>
        <end position="243"/>
    </location>
</feature>
<dbReference type="OrthoDB" id="185373at2759"/>
<dbReference type="Pfam" id="PF01535">
    <property type="entry name" value="PPR"/>
    <property type="match status" value="1"/>
</dbReference>
<protein>
    <recommendedName>
        <fullName evidence="5">Pentacotripeptide-repeat region of PRORP domain-containing protein</fullName>
    </recommendedName>
</protein>
<dbReference type="Pfam" id="PF13041">
    <property type="entry name" value="PPR_2"/>
    <property type="match status" value="1"/>
</dbReference>
<sequence length="791" mass="88769">MIPHRLRGVTRLAAICHSRNLVGNALAHRSSTTSQAVNVSSAPSLSSAGRINMLIRLSRPYSQLNTTSPIQELKEAVIDSDIPRIHTTYRALAATPQLVDKEVLRKVLLVLRKGKKSSDLHLLQRIISDMETVFNLPVSHFEMHALMYCHGVQHNPSAAHQVLRDMHARGITPNIYTYNTILGVYKAAKDSKGALAIFDQMTGNGVEPDVSTYNTLMSLLASNSEYDRARSLIKKMEERGIPPNQYTLSTLLKIAAKTKDDNLSSNVINRILSDKKLIGEVDITTFNSILLALSETTGSFDTLHEFYHNVNSQFPHLKPDIVSYNTMLDACLKAGQPSEAVKIMEDMSQADLQPDVVTYGIMIDSQSRSRNVEEAIALFKEMTEKGIRANERVLSSLVNASSQGNEAQVADIMKIIQSVSYRENLRPDRQAFNALLNSLAIRADSNRAQKLFDTVFSERNSSRFHQPDIATFTSLITAYIKSGDMDAALDVYYAVKEKHVPARRRKNVPTTSVTLDTQFYTTLITMFAQTADVESTVDIEQQSDDRISYAPAYIYTVEDDTDRRKFIEGEDNSSVALATALYLFSDMRQLQIRPNAHTYTTLLNAAARHQDELALEHIHKLIKMDLYLDPDIAIYNGLMDAYNRTGQGYQVIQIWETLNLSSPTSSMQDKNIDQASVSIVLDSCAHNGYGFKAEEIWDQLKLSKFPLNTNNYTSYIEALCRMKDDAAWERAYSIARNEMAPQTSQSNDNPVVIDEKTVNTLLSFARKKGFPDDRLQEIEAWSESVLFNSKP</sequence>